<keyword evidence="3" id="KW-1185">Reference proteome</keyword>
<name>A0A835UI95_VANPL</name>
<protein>
    <submittedName>
        <fullName evidence="2">Uncharacterized protein</fullName>
    </submittedName>
</protein>
<feature type="region of interest" description="Disordered" evidence="1">
    <location>
        <begin position="1"/>
        <end position="22"/>
    </location>
</feature>
<gene>
    <name evidence="2" type="ORF">HPP92_020208</name>
</gene>
<dbReference type="AlphaFoldDB" id="A0A835UI95"/>
<evidence type="ECO:0000256" key="1">
    <source>
        <dbReference type="SAM" id="MobiDB-lite"/>
    </source>
</evidence>
<evidence type="ECO:0000313" key="2">
    <source>
        <dbReference type="EMBL" id="KAG0464139.1"/>
    </source>
</evidence>
<proteinExistence type="predicted"/>
<comment type="caution">
    <text evidence="2">The sequence shown here is derived from an EMBL/GenBank/DDBJ whole genome shotgun (WGS) entry which is preliminary data.</text>
</comment>
<dbReference type="EMBL" id="JADCNL010000010">
    <property type="protein sequence ID" value="KAG0464139.1"/>
    <property type="molecule type" value="Genomic_DNA"/>
</dbReference>
<sequence>MDGGAEADLLLPSGERGVPGGRAQKAVEVSNDGWFRCSQDRWDDLADAVTGSLLLDLRM</sequence>
<evidence type="ECO:0000313" key="3">
    <source>
        <dbReference type="Proteomes" id="UP000636800"/>
    </source>
</evidence>
<reference evidence="2 3" key="1">
    <citation type="journal article" date="2020" name="Nat. Food">
        <title>A phased Vanilla planifolia genome enables genetic improvement of flavour and production.</title>
        <authorList>
            <person name="Hasing T."/>
            <person name="Tang H."/>
            <person name="Brym M."/>
            <person name="Khazi F."/>
            <person name="Huang T."/>
            <person name="Chambers A.H."/>
        </authorList>
    </citation>
    <scope>NUCLEOTIDE SEQUENCE [LARGE SCALE GENOMIC DNA]</scope>
    <source>
        <tissue evidence="2">Leaf</tissue>
    </source>
</reference>
<dbReference type="Proteomes" id="UP000636800">
    <property type="component" value="Chromosome 10"/>
</dbReference>
<organism evidence="2 3">
    <name type="scientific">Vanilla planifolia</name>
    <name type="common">Vanilla</name>
    <dbReference type="NCBI Taxonomy" id="51239"/>
    <lineage>
        <taxon>Eukaryota</taxon>
        <taxon>Viridiplantae</taxon>
        <taxon>Streptophyta</taxon>
        <taxon>Embryophyta</taxon>
        <taxon>Tracheophyta</taxon>
        <taxon>Spermatophyta</taxon>
        <taxon>Magnoliopsida</taxon>
        <taxon>Liliopsida</taxon>
        <taxon>Asparagales</taxon>
        <taxon>Orchidaceae</taxon>
        <taxon>Vanilloideae</taxon>
        <taxon>Vanilleae</taxon>
        <taxon>Vanilla</taxon>
    </lineage>
</organism>
<dbReference type="OrthoDB" id="1933125at2759"/>
<accession>A0A835UI95</accession>